<keyword evidence="1" id="KW-0808">Transferase</keyword>
<keyword evidence="10" id="KW-1185">Reference proteome</keyword>
<proteinExistence type="predicted"/>
<dbReference type="InterPro" id="IPR017205">
    <property type="entry name" value="Sig_transdc_His_kinase_ChrS"/>
</dbReference>
<dbReference type="SMART" id="SM00387">
    <property type="entry name" value="HATPase_c"/>
    <property type="match status" value="1"/>
</dbReference>
<dbReference type="PANTHER" id="PTHR24421:SF62">
    <property type="entry name" value="SENSORY TRANSDUCTION HISTIDINE KINASE"/>
    <property type="match status" value="1"/>
</dbReference>
<feature type="coiled-coil region" evidence="4">
    <location>
        <begin position="148"/>
        <end position="178"/>
    </location>
</feature>
<feature type="transmembrane region" description="Helical" evidence="5">
    <location>
        <begin position="6"/>
        <end position="25"/>
    </location>
</feature>
<dbReference type="InterPro" id="IPR036890">
    <property type="entry name" value="HATPase_C_sf"/>
</dbReference>
<evidence type="ECO:0000313" key="10">
    <source>
        <dbReference type="Proteomes" id="UP000268291"/>
    </source>
</evidence>
<dbReference type="RefSeq" id="WP_106563124.1">
    <property type="nucleotide sequence ID" value="NZ_PYAU01000001.1"/>
</dbReference>
<evidence type="ECO:0000256" key="1">
    <source>
        <dbReference type="ARBA" id="ARBA00022679"/>
    </source>
</evidence>
<keyword evidence="4" id="KW-0175">Coiled coil</keyword>
<evidence type="ECO:0000313" key="7">
    <source>
        <dbReference type="EMBL" id="PSL38060.1"/>
    </source>
</evidence>
<comment type="caution">
    <text evidence="7">The sequence shown here is derived from an EMBL/GenBank/DDBJ whole genome shotgun (WGS) entry which is preliminary data.</text>
</comment>
<dbReference type="GO" id="GO:0016020">
    <property type="term" value="C:membrane"/>
    <property type="evidence" value="ECO:0007669"/>
    <property type="project" value="InterPro"/>
</dbReference>
<name>A0A2P8GVR7_9MICO</name>
<feature type="transmembrane region" description="Helical" evidence="5">
    <location>
        <begin position="32"/>
        <end position="49"/>
    </location>
</feature>
<organism evidence="7 9">
    <name type="scientific">Labedella gwakjiensis</name>
    <dbReference type="NCBI Taxonomy" id="390269"/>
    <lineage>
        <taxon>Bacteria</taxon>
        <taxon>Bacillati</taxon>
        <taxon>Actinomycetota</taxon>
        <taxon>Actinomycetes</taxon>
        <taxon>Micrococcales</taxon>
        <taxon>Microbacteriaceae</taxon>
        <taxon>Labedella</taxon>
    </lineage>
</organism>
<dbReference type="SUPFAM" id="SSF55874">
    <property type="entry name" value="ATPase domain of HSP90 chaperone/DNA topoisomerase II/histidine kinase"/>
    <property type="match status" value="1"/>
</dbReference>
<dbReference type="InterPro" id="IPR011712">
    <property type="entry name" value="Sig_transdc_His_kin_sub3_dim/P"/>
</dbReference>
<dbReference type="InterPro" id="IPR003594">
    <property type="entry name" value="HATPase_dom"/>
</dbReference>
<dbReference type="EMBL" id="RZGY01000001">
    <property type="protein sequence ID" value="RUQ87382.1"/>
    <property type="molecule type" value="Genomic_DNA"/>
</dbReference>
<evidence type="ECO:0000313" key="9">
    <source>
        <dbReference type="Proteomes" id="UP000241203"/>
    </source>
</evidence>
<dbReference type="GO" id="GO:0000155">
    <property type="term" value="F:phosphorelay sensor kinase activity"/>
    <property type="evidence" value="ECO:0007669"/>
    <property type="project" value="InterPro"/>
</dbReference>
<evidence type="ECO:0000256" key="3">
    <source>
        <dbReference type="ARBA" id="ARBA00023012"/>
    </source>
</evidence>
<dbReference type="InterPro" id="IPR050482">
    <property type="entry name" value="Sensor_HK_TwoCompSys"/>
</dbReference>
<sequence length="383" mass="40358">MRNVRGWDVAVLVAVVVLSALLVANRVDGGELAGGLGAISALVVVWFTVGRRGDESRAAPLAMALLIALGGVATAITPSLATMQAILFPLLWMLARSVREAVLVNVLLAVSVGVGYVLGLGWSAGLLLEIVVIETISLSGSFAIGFWVSRIERENSDKERLLAELRETQDRLAAASREAGMLGERERLARELHDTIAQDLTGLVLLTQRVRREVTAAEPTVGETIDLLEDSARATLAETRGLVAASALVALDDGGITAALRRLAARIERETGIAVAVDVAAGLALERDEEVVLLRCAQEGLANVRRHSGAASAALSLRVDGEEATLEVRDDGRGFDARQERTGFGLDGLTDRLTLSGGTLAIDTAPGRGTVLSASLPRTRATR</sequence>
<dbReference type="Proteomes" id="UP000241203">
    <property type="component" value="Unassembled WGS sequence"/>
</dbReference>
<dbReference type="CDD" id="cd16917">
    <property type="entry name" value="HATPase_UhpB-NarQ-NarX-like"/>
    <property type="match status" value="1"/>
</dbReference>
<accession>A0A2P8GVR7</accession>
<keyword evidence="3" id="KW-0902">Two-component regulatory system</keyword>
<evidence type="ECO:0000256" key="5">
    <source>
        <dbReference type="SAM" id="Phobius"/>
    </source>
</evidence>
<dbReference type="AlphaFoldDB" id="A0A2P8GVR7"/>
<keyword evidence="5" id="KW-0472">Membrane</keyword>
<evidence type="ECO:0000256" key="2">
    <source>
        <dbReference type="ARBA" id="ARBA00022777"/>
    </source>
</evidence>
<dbReference type="PROSITE" id="PS50109">
    <property type="entry name" value="HIS_KIN"/>
    <property type="match status" value="1"/>
</dbReference>
<feature type="transmembrane region" description="Helical" evidence="5">
    <location>
        <begin position="126"/>
        <end position="148"/>
    </location>
</feature>
<dbReference type="PANTHER" id="PTHR24421">
    <property type="entry name" value="NITRATE/NITRITE SENSOR PROTEIN NARX-RELATED"/>
    <property type="match status" value="1"/>
</dbReference>
<evidence type="ECO:0000259" key="6">
    <source>
        <dbReference type="PROSITE" id="PS50109"/>
    </source>
</evidence>
<protein>
    <submittedName>
        <fullName evidence="8">Sensor histidine kinase</fullName>
    </submittedName>
    <submittedName>
        <fullName evidence="7">Signal transduction histidine kinase</fullName>
    </submittedName>
</protein>
<dbReference type="PIRSF" id="PIRSF037434">
    <property type="entry name" value="STHK_ChrS"/>
    <property type="match status" value="1"/>
</dbReference>
<evidence type="ECO:0000256" key="4">
    <source>
        <dbReference type="SAM" id="Coils"/>
    </source>
</evidence>
<gene>
    <name evidence="7" type="ORF">CLV49_1672</name>
    <name evidence="8" type="ORF">ELQ93_10840</name>
</gene>
<reference evidence="7 9" key="1">
    <citation type="submission" date="2018-03" db="EMBL/GenBank/DDBJ databases">
        <title>Genomic Encyclopedia of Archaeal and Bacterial Type Strains, Phase II (KMG-II): from individual species to whole genera.</title>
        <authorList>
            <person name="Goeker M."/>
        </authorList>
    </citation>
    <scope>NUCLEOTIDE SEQUENCE [LARGE SCALE GENOMIC DNA]</scope>
    <source>
        <strain evidence="7 9">DSM 21548</strain>
    </source>
</reference>
<dbReference type="Pfam" id="PF07730">
    <property type="entry name" value="HisKA_3"/>
    <property type="match status" value="1"/>
</dbReference>
<dbReference type="EMBL" id="PYAU01000001">
    <property type="protein sequence ID" value="PSL38060.1"/>
    <property type="molecule type" value="Genomic_DNA"/>
</dbReference>
<dbReference type="Gene3D" id="3.30.565.10">
    <property type="entry name" value="Histidine kinase-like ATPase, C-terminal domain"/>
    <property type="match status" value="1"/>
</dbReference>
<dbReference type="Proteomes" id="UP000268291">
    <property type="component" value="Unassembled WGS sequence"/>
</dbReference>
<keyword evidence="2 7" id="KW-0418">Kinase</keyword>
<dbReference type="GO" id="GO:0046983">
    <property type="term" value="F:protein dimerization activity"/>
    <property type="evidence" value="ECO:0007669"/>
    <property type="project" value="InterPro"/>
</dbReference>
<feature type="transmembrane region" description="Helical" evidence="5">
    <location>
        <begin position="101"/>
        <end position="120"/>
    </location>
</feature>
<keyword evidence="5" id="KW-1133">Transmembrane helix</keyword>
<dbReference type="Pfam" id="PF02518">
    <property type="entry name" value="HATPase_c"/>
    <property type="match status" value="1"/>
</dbReference>
<feature type="domain" description="Histidine kinase" evidence="6">
    <location>
        <begin position="187"/>
        <end position="380"/>
    </location>
</feature>
<dbReference type="Gene3D" id="1.20.5.1930">
    <property type="match status" value="1"/>
</dbReference>
<keyword evidence="5" id="KW-0812">Transmembrane</keyword>
<evidence type="ECO:0000313" key="8">
    <source>
        <dbReference type="EMBL" id="RUQ87382.1"/>
    </source>
</evidence>
<dbReference type="OrthoDB" id="144293at2"/>
<reference evidence="8 10" key="2">
    <citation type="submission" date="2018-12" db="EMBL/GenBank/DDBJ databases">
        <authorList>
            <person name="hu s."/>
            <person name="Xu Y."/>
            <person name="Xu B."/>
            <person name="Li F."/>
        </authorList>
    </citation>
    <scope>NUCLEOTIDE SEQUENCE [LARGE SCALE GENOMIC DNA]</scope>
    <source>
        <strain evidence="8 10">KSW2-17</strain>
    </source>
</reference>
<feature type="transmembrane region" description="Helical" evidence="5">
    <location>
        <begin position="61"/>
        <end position="94"/>
    </location>
</feature>
<dbReference type="InterPro" id="IPR005467">
    <property type="entry name" value="His_kinase_dom"/>
</dbReference>